<dbReference type="Gene3D" id="3.80.10.10">
    <property type="entry name" value="Ribonuclease Inhibitor"/>
    <property type="match status" value="1"/>
</dbReference>
<dbReference type="InterPro" id="IPR001611">
    <property type="entry name" value="Leu-rich_rpt"/>
</dbReference>
<name>A0A7J8SGM0_GOSDV</name>
<dbReference type="Proteomes" id="UP000593561">
    <property type="component" value="Unassembled WGS sequence"/>
</dbReference>
<evidence type="ECO:0000313" key="1">
    <source>
        <dbReference type="EMBL" id="MBA0624940.1"/>
    </source>
</evidence>
<dbReference type="EMBL" id="JABFAC010000009">
    <property type="protein sequence ID" value="MBA0624940.1"/>
    <property type="molecule type" value="Genomic_DNA"/>
</dbReference>
<proteinExistence type="predicted"/>
<gene>
    <name evidence="1" type="ORF">Godav_010206</name>
</gene>
<dbReference type="SUPFAM" id="SSF52058">
    <property type="entry name" value="L domain-like"/>
    <property type="match status" value="1"/>
</dbReference>
<accession>A0A7J8SGM0</accession>
<dbReference type="InterPro" id="IPR052941">
    <property type="entry name" value="StomDev_PlantInt_Reg"/>
</dbReference>
<evidence type="ECO:0000313" key="2">
    <source>
        <dbReference type="Proteomes" id="UP000593561"/>
    </source>
</evidence>
<organism evidence="1 2">
    <name type="scientific">Gossypium davidsonii</name>
    <name type="common">Davidson's cotton</name>
    <name type="synonym">Gossypium klotzschianum subsp. davidsonii</name>
    <dbReference type="NCBI Taxonomy" id="34287"/>
    <lineage>
        <taxon>Eukaryota</taxon>
        <taxon>Viridiplantae</taxon>
        <taxon>Streptophyta</taxon>
        <taxon>Embryophyta</taxon>
        <taxon>Tracheophyta</taxon>
        <taxon>Spermatophyta</taxon>
        <taxon>Magnoliopsida</taxon>
        <taxon>eudicotyledons</taxon>
        <taxon>Gunneridae</taxon>
        <taxon>Pentapetalae</taxon>
        <taxon>rosids</taxon>
        <taxon>malvids</taxon>
        <taxon>Malvales</taxon>
        <taxon>Malvaceae</taxon>
        <taxon>Malvoideae</taxon>
        <taxon>Gossypium</taxon>
    </lineage>
</organism>
<dbReference type="InterPro" id="IPR032675">
    <property type="entry name" value="LRR_dom_sf"/>
</dbReference>
<evidence type="ECO:0008006" key="3">
    <source>
        <dbReference type="Google" id="ProtNLM"/>
    </source>
</evidence>
<keyword evidence="2" id="KW-1185">Reference proteome</keyword>
<protein>
    <recommendedName>
        <fullName evidence="3">Non-specific serine/threonine protein kinase</fullName>
    </recommendedName>
</protein>
<dbReference type="AlphaFoldDB" id="A0A7J8SGM0"/>
<sequence>MCQHLPKLEGLHLSLKELSGNIPLSIGKCNNLQILSLSINQFTGIIPRSIRNLTRLRHLGFNNLEGTKFLWFL</sequence>
<dbReference type="Pfam" id="PF00560">
    <property type="entry name" value="LRR_1"/>
    <property type="match status" value="1"/>
</dbReference>
<comment type="caution">
    <text evidence="1">The sequence shown here is derived from an EMBL/GenBank/DDBJ whole genome shotgun (WGS) entry which is preliminary data.</text>
</comment>
<dbReference type="PANTHER" id="PTHR48004">
    <property type="entry name" value="OS01G0149700 PROTEIN"/>
    <property type="match status" value="1"/>
</dbReference>
<dbReference type="PANTHER" id="PTHR48004:SF108">
    <property type="entry name" value="LRR RECEPTOR-LIKE SERINE_THREONINE-PROTEIN KINASE EFR"/>
    <property type="match status" value="1"/>
</dbReference>
<reference evidence="1 2" key="1">
    <citation type="journal article" date="2019" name="Genome Biol. Evol.">
        <title>Insights into the evolution of the New World diploid cottons (Gossypium, subgenus Houzingenia) based on genome sequencing.</title>
        <authorList>
            <person name="Grover C.E."/>
            <person name="Arick M.A. 2nd"/>
            <person name="Thrash A."/>
            <person name="Conover J.L."/>
            <person name="Sanders W.S."/>
            <person name="Peterson D.G."/>
            <person name="Frelichowski J.E."/>
            <person name="Scheffler J.A."/>
            <person name="Scheffler B.E."/>
            <person name="Wendel J.F."/>
        </authorList>
    </citation>
    <scope>NUCLEOTIDE SEQUENCE [LARGE SCALE GENOMIC DNA]</scope>
    <source>
        <strain evidence="1">27</strain>
        <tissue evidence="1">Leaf</tissue>
    </source>
</reference>